<evidence type="ECO:0000313" key="2">
    <source>
        <dbReference type="Proteomes" id="UP001327957"/>
    </source>
</evidence>
<evidence type="ECO:0000313" key="1">
    <source>
        <dbReference type="EMBL" id="KAK6207975.1"/>
    </source>
</evidence>
<proteinExistence type="predicted"/>
<dbReference type="Gene3D" id="3.40.390.10">
    <property type="entry name" value="Collagenase (Catalytic Domain)"/>
    <property type="match status" value="1"/>
</dbReference>
<keyword evidence="2" id="KW-1185">Reference proteome</keyword>
<sequence length="192" mass="21622">MATFQGEKEGQIGGCNAADVEIILEEIEIAKKAAEFAVEQLTKYPFFQAFQEPNAFGKKELENAGKEVFTRIAAMLDGFHKDDRFTIECRTERCAKKPKTIAITSTRKDGTRDPVVTFCPKFFETDSSTQKNLGRYKKAIERVVGAQKAAENAESWALIASGMYISKQLRIKYIPIQGIEDYRWEDTDTGAE</sequence>
<dbReference type="AlphaFoldDB" id="A0AAV9SXJ7"/>
<accession>A0AAV9SXJ7</accession>
<dbReference type="GO" id="GO:0008237">
    <property type="term" value="F:metallopeptidase activity"/>
    <property type="evidence" value="ECO:0007669"/>
    <property type="project" value="InterPro"/>
</dbReference>
<gene>
    <name evidence="1" type="ORF">QIS74_13056</name>
</gene>
<name>A0AAV9SXJ7_9PEZI</name>
<protein>
    <submittedName>
        <fullName evidence="1">Uncharacterized protein</fullName>
    </submittedName>
</protein>
<comment type="caution">
    <text evidence="1">The sequence shown here is derived from an EMBL/GenBank/DDBJ whole genome shotgun (WGS) entry which is preliminary data.</text>
</comment>
<organism evidence="1 2">
    <name type="scientific">Colletotrichum tabaci</name>
    <dbReference type="NCBI Taxonomy" id="1209068"/>
    <lineage>
        <taxon>Eukaryota</taxon>
        <taxon>Fungi</taxon>
        <taxon>Dikarya</taxon>
        <taxon>Ascomycota</taxon>
        <taxon>Pezizomycotina</taxon>
        <taxon>Sordariomycetes</taxon>
        <taxon>Hypocreomycetidae</taxon>
        <taxon>Glomerellales</taxon>
        <taxon>Glomerellaceae</taxon>
        <taxon>Colletotrichum</taxon>
        <taxon>Colletotrichum destructivum species complex</taxon>
    </lineage>
</organism>
<dbReference type="EMBL" id="JASAOK010000053">
    <property type="protein sequence ID" value="KAK6207975.1"/>
    <property type="molecule type" value="Genomic_DNA"/>
</dbReference>
<dbReference type="Proteomes" id="UP001327957">
    <property type="component" value="Unassembled WGS sequence"/>
</dbReference>
<reference evidence="1 2" key="1">
    <citation type="submission" date="2023-04" db="EMBL/GenBank/DDBJ databases">
        <title>Colletotrichum tabacum stain YC1 causing leaf anthracnose on Nicotiana tabacum(L.) cv.</title>
        <authorList>
            <person name="Ji Z."/>
            <person name="Wang M."/>
            <person name="Zhang J."/>
            <person name="Wang N."/>
            <person name="Zhou Z."/>
        </authorList>
    </citation>
    <scope>NUCLEOTIDE SEQUENCE [LARGE SCALE GENOMIC DNA]</scope>
    <source>
        <strain evidence="1 2">YC1</strain>
    </source>
</reference>
<dbReference type="InterPro" id="IPR024079">
    <property type="entry name" value="MetalloPept_cat_dom_sf"/>
</dbReference>